<keyword evidence="5" id="KW-0378">Hydrolase</keyword>
<keyword evidence="2" id="KW-0597">Phosphoprotein</keyword>
<dbReference type="InterPro" id="IPR003653">
    <property type="entry name" value="Peptidase_C48_C"/>
</dbReference>
<reference evidence="8" key="1">
    <citation type="submission" date="2020-07" db="EMBL/GenBank/DDBJ databases">
        <title>Multicomponent nature underlies the extraordinary mechanical properties of spider dragline silk.</title>
        <authorList>
            <person name="Kono N."/>
            <person name="Nakamura H."/>
            <person name="Mori M."/>
            <person name="Yoshida Y."/>
            <person name="Ohtoshi R."/>
            <person name="Malay A.D."/>
            <person name="Moran D.A.P."/>
            <person name="Tomita M."/>
            <person name="Numata K."/>
            <person name="Arakawa K."/>
        </authorList>
    </citation>
    <scope>NUCLEOTIDE SEQUENCE</scope>
</reference>
<dbReference type="OrthoDB" id="6492864at2759"/>
<dbReference type="SUPFAM" id="SSF54001">
    <property type="entry name" value="Cysteine proteinases"/>
    <property type="match status" value="1"/>
</dbReference>
<evidence type="ECO:0000256" key="2">
    <source>
        <dbReference type="ARBA" id="ARBA00022553"/>
    </source>
</evidence>
<dbReference type="GO" id="GO:0016926">
    <property type="term" value="P:protein desumoylation"/>
    <property type="evidence" value="ECO:0007669"/>
    <property type="project" value="TreeGrafter"/>
</dbReference>
<evidence type="ECO:0000256" key="3">
    <source>
        <dbReference type="ARBA" id="ARBA00022670"/>
    </source>
</evidence>
<gene>
    <name evidence="8" type="primary">SENP7</name>
    <name evidence="8" type="ORF">TNCT_391542</name>
</gene>
<keyword evidence="3" id="KW-0645">Protease</keyword>
<dbReference type="GO" id="GO:0006508">
    <property type="term" value="P:proteolysis"/>
    <property type="evidence" value="ECO:0007669"/>
    <property type="project" value="UniProtKB-KW"/>
</dbReference>
<proteinExistence type="inferred from homology"/>
<accession>A0A8X6LBM2</accession>
<dbReference type="GO" id="GO:0005634">
    <property type="term" value="C:nucleus"/>
    <property type="evidence" value="ECO:0007669"/>
    <property type="project" value="TreeGrafter"/>
</dbReference>
<dbReference type="PANTHER" id="PTHR46896">
    <property type="entry name" value="SENTRIN-SPECIFIC PROTEASE"/>
    <property type="match status" value="1"/>
</dbReference>
<evidence type="ECO:0000259" key="7">
    <source>
        <dbReference type="PROSITE" id="PS50600"/>
    </source>
</evidence>
<evidence type="ECO:0000256" key="6">
    <source>
        <dbReference type="SAM" id="MobiDB-lite"/>
    </source>
</evidence>
<comment type="similarity">
    <text evidence="1">Belongs to the peptidase C48 family.</text>
</comment>
<dbReference type="Proteomes" id="UP000887116">
    <property type="component" value="Unassembled WGS sequence"/>
</dbReference>
<evidence type="ECO:0000256" key="1">
    <source>
        <dbReference type="ARBA" id="ARBA00005234"/>
    </source>
</evidence>
<evidence type="ECO:0000256" key="4">
    <source>
        <dbReference type="ARBA" id="ARBA00022786"/>
    </source>
</evidence>
<keyword evidence="4" id="KW-0833">Ubl conjugation pathway</keyword>
<dbReference type="PROSITE" id="PS50600">
    <property type="entry name" value="ULP_PROTEASE"/>
    <property type="match status" value="1"/>
</dbReference>
<dbReference type="InterPro" id="IPR051947">
    <property type="entry name" value="Sentrin-specific_protease"/>
</dbReference>
<name>A0A8X6LBM2_TRICU</name>
<protein>
    <recommendedName>
        <fullName evidence="7">Ubiquitin-like protease family profile domain-containing protein</fullName>
    </recommendedName>
</protein>
<dbReference type="Gene3D" id="3.40.395.10">
    <property type="entry name" value="Adenoviral Proteinase, Chain A"/>
    <property type="match status" value="1"/>
</dbReference>
<evidence type="ECO:0000313" key="8">
    <source>
        <dbReference type="EMBL" id="GFR01104.1"/>
    </source>
</evidence>
<evidence type="ECO:0000313" key="9">
    <source>
        <dbReference type="Proteomes" id="UP000887116"/>
    </source>
</evidence>
<dbReference type="PANTHER" id="PTHR46896:SF3">
    <property type="entry name" value="FI06413P-RELATED"/>
    <property type="match status" value="1"/>
</dbReference>
<evidence type="ECO:0000256" key="5">
    <source>
        <dbReference type="ARBA" id="ARBA00022801"/>
    </source>
</evidence>
<keyword evidence="9" id="KW-1185">Reference proteome</keyword>
<dbReference type="InterPro" id="IPR038765">
    <property type="entry name" value="Papain-like_cys_pep_sf"/>
</dbReference>
<dbReference type="Pfam" id="PF02902">
    <property type="entry name" value="Peptidase_C48"/>
    <property type="match status" value="1"/>
</dbReference>
<feature type="compositionally biased region" description="Polar residues" evidence="6">
    <location>
        <begin position="291"/>
        <end position="308"/>
    </location>
</feature>
<sequence length="435" mass="50242">MSRMIWCLKGKAVLFIHPNDAFAVQVGNALGIDRTCLFTFNPYDTDLRSLFITFNIAFLTQEQINFIRDYYLPIEACCEVNQQGCKQFMLMTAPVLTSNFVRICLSDDDPSIVLEEGTDVGVSTSPLAAKEITVVSYRSKSRSGVLPLTNIDIMCLNNGNWLNDNMVNFYLEYMYSEDLTKSEREKTHLFNSFFFTSLTREVQGGTTSMKERQHDLDKTWARNVDLFSKDYIVIPVNVRCHWYLVIVCFPSNVTDFSNIVKESEMNSENMANEIDKNETMKMQMAYKEGGRQSSESMVENSASDSNSDGSERQGIPCICVFDSVYSRIRAEKTGVVVRDYLEVDYKRKKGVEKSFKSMKIFAMRCPQQPNSYDGGIYLLKNFQCFFKNPAFKLGNPMPNLEDWYHPACIFKKRQEIFRIIFDFKQQYRDTPTIFK</sequence>
<dbReference type="AlphaFoldDB" id="A0A8X6LBM2"/>
<organism evidence="8 9">
    <name type="scientific">Trichonephila clavata</name>
    <name type="common">Joro spider</name>
    <name type="synonym">Nephila clavata</name>
    <dbReference type="NCBI Taxonomy" id="2740835"/>
    <lineage>
        <taxon>Eukaryota</taxon>
        <taxon>Metazoa</taxon>
        <taxon>Ecdysozoa</taxon>
        <taxon>Arthropoda</taxon>
        <taxon>Chelicerata</taxon>
        <taxon>Arachnida</taxon>
        <taxon>Araneae</taxon>
        <taxon>Araneomorphae</taxon>
        <taxon>Entelegynae</taxon>
        <taxon>Araneoidea</taxon>
        <taxon>Nephilidae</taxon>
        <taxon>Trichonephila</taxon>
    </lineage>
</organism>
<feature type="region of interest" description="Disordered" evidence="6">
    <location>
        <begin position="287"/>
        <end position="311"/>
    </location>
</feature>
<feature type="domain" description="Ubiquitin-like protease family profile" evidence="7">
    <location>
        <begin position="146"/>
        <end position="385"/>
    </location>
</feature>
<dbReference type="GO" id="GO:0005737">
    <property type="term" value="C:cytoplasm"/>
    <property type="evidence" value="ECO:0007669"/>
    <property type="project" value="TreeGrafter"/>
</dbReference>
<comment type="caution">
    <text evidence="8">The sequence shown here is derived from an EMBL/GenBank/DDBJ whole genome shotgun (WGS) entry which is preliminary data.</text>
</comment>
<dbReference type="GO" id="GO:0070139">
    <property type="term" value="F:SUMO-specific endopeptidase activity"/>
    <property type="evidence" value="ECO:0007669"/>
    <property type="project" value="TreeGrafter"/>
</dbReference>
<dbReference type="EMBL" id="BMAO01015332">
    <property type="protein sequence ID" value="GFR01104.1"/>
    <property type="molecule type" value="Genomic_DNA"/>
</dbReference>